<dbReference type="InterPro" id="IPR027417">
    <property type="entry name" value="P-loop_NTPase"/>
</dbReference>
<dbReference type="EMBL" id="JBHSMA010000004">
    <property type="protein sequence ID" value="MFC5410786.1"/>
    <property type="molecule type" value="Genomic_DNA"/>
</dbReference>
<dbReference type="Gene3D" id="3.40.50.300">
    <property type="entry name" value="P-loop containing nucleotide triphosphate hydrolases"/>
    <property type="match status" value="1"/>
</dbReference>
<protein>
    <submittedName>
        <fullName evidence="2">ATP-binding protein</fullName>
    </submittedName>
</protein>
<sequence>MTKFKYGYKAFIKDVFLELPDYKFNHNPIEGNGDTGNENKEIFIGRRAIENQLLNILKFSGANGSYLVTGYRGMGKTSFVKRVLAIYAKHRKINKRTDIAIENNVKQIKISFAQSDLNEKDILKQITSKLIYYCEQNFFVKLRGTFSFFNILIGSFVLLLGLLIYIKPLKYTKSLGDENVDSFKNSDSVRVEMTSIELDSLINNRLKIDSINGVIRARIESKRLEYFRESHKILNWVPFVYFSDEYIRLVDFFKDEKKSILEDDLDKKFGAILLLIIISFLLSCIIYAIKNILEQIVLRFPTFKYTKYFKEKIVIEQMLYKRLVELEENINASLTKETGMQSMSEKMPFGFFNKSTKSYAILNSKEIETELISILDQYNSFETYINEFVVVFDELDKVEPGLGKGFYNEKEDVIQNDRFANLKMDKTKNRREAIINILSSLKYFVTEAKAKFIFIAGREMFDASLADISDRESFISSIFHQIIYVDSFLKESVYPNSGGNTLSAMAELYLSHILIPEGFNTGGNFLRDYYNYINTQHKELNFRGLSSSDYQKELLKVIYTLQTFIVFLTYRSNGSPKKIVRIIEEYVISEDHPKYNKPHYHNVIIKRKNNKPKLFLSFSYKNQYHFGFITYLYRPFLMSQSVVLKDFSDNILVSTPYLMDHILKYHPFAFSTQNLELIPEVFTNNRNPLFRYFVDELIKYLNINHLRETEIGMFDYKFLSRTTNEIKYLSKIFEDELAAFNFSLDEMFYVKHHLKEKILEIRNNYNISLIDSGNQEFIRSICFLNGLLGDAYYFDQEYDNACVAYSDGIQFLPIAKQPNLDISINITVFKLKLGLIHERMGNFENAVGYYTDCMNQLQTITENDSPYYNKRNQEIIKLYNLACSAYLCIIEKYNYNGVSYDWIEKTIIAFDNLFTKCDYKAEALLIKADFLNNIAGLLYYKNFSVLTFSITRTNHLLHRIINNDDIFNTLQGSLGVEDSNHILIEEKKQYKGRFKALSNQITHLSDVKHKGSKWIYVFKNGLYANENRKLSSKIVSLKNKDEQFSEMALEFYRVSLYNCLQSVNNIPRKYFKDITETSSLKKLISCASSLLFDRRTNISKNTLKVLGFTLSCLGDCIFSGIKDNEIKESEHYLKNFWDIFEDLSNTFTNNETRKKRWDIITDKYFLGVYNGKIARSELVTFTIFTYYLSGRFNSKAGLLTSFGIQLKKILLLLNRFNVNSDGKQINLFNRYHNIYTEIETSLLAMLLEVASWNSDSTDRPQIYKFKNVITSIEGMPHPDEFARNNYTNISNSPDVKEALLLFAKFKLRSKDYPVIKGDSLDEIIRNIPETVLINQYQTISSKMTRMLEMDVMSIINDEILKVYFEEIVDWKDQPFRFFKRNKIEIDEIGHRIDLKAFSLAGESEFYNFLEKFILVPGFQKKKVDFKNIVINSVFCLLEMIQTIDIYGVNPYVSNSFKAACHAKLGRWLKYYELSRLIDLIDGVKKEDPYETKNLIESMVGEGTMVIHDSTSHFQIALKYLHRAKEFHKNGKEYDNYLRSNLIFLEGSYDDEMYHFGIALERQSLNNGSIRERIKDLEKEIADSPLLKYQKYANNTPI</sequence>
<feature type="transmembrane region" description="Helical" evidence="1">
    <location>
        <begin position="269"/>
        <end position="289"/>
    </location>
</feature>
<organism evidence="2 3">
    <name type="scientific">Larkinella bovis</name>
    <dbReference type="NCBI Taxonomy" id="683041"/>
    <lineage>
        <taxon>Bacteria</taxon>
        <taxon>Pseudomonadati</taxon>
        <taxon>Bacteroidota</taxon>
        <taxon>Cytophagia</taxon>
        <taxon>Cytophagales</taxon>
        <taxon>Spirosomataceae</taxon>
        <taxon>Larkinella</taxon>
    </lineage>
</organism>
<dbReference type="GO" id="GO:0005524">
    <property type="term" value="F:ATP binding"/>
    <property type="evidence" value="ECO:0007669"/>
    <property type="project" value="UniProtKB-KW"/>
</dbReference>
<keyword evidence="1" id="KW-1133">Transmembrane helix</keyword>
<dbReference type="RefSeq" id="WP_379846806.1">
    <property type="nucleotide sequence ID" value="NZ_JBHSMA010000004.1"/>
</dbReference>
<gene>
    <name evidence="2" type="ORF">ACFPMF_15800</name>
</gene>
<name>A0ABW0IBB9_9BACT</name>
<proteinExistence type="predicted"/>
<keyword evidence="1" id="KW-0812">Transmembrane</keyword>
<keyword evidence="1" id="KW-0472">Membrane</keyword>
<comment type="caution">
    <text evidence="2">The sequence shown here is derived from an EMBL/GenBank/DDBJ whole genome shotgun (WGS) entry which is preliminary data.</text>
</comment>
<feature type="transmembrane region" description="Helical" evidence="1">
    <location>
        <begin position="146"/>
        <end position="166"/>
    </location>
</feature>
<reference evidence="3" key="1">
    <citation type="journal article" date="2019" name="Int. J. Syst. Evol. Microbiol.">
        <title>The Global Catalogue of Microorganisms (GCM) 10K type strain sequencing project: providing services to taxonomists for standard genome sequencing and annotation.</title>
        <authorList>
            <consortium name="The Broad Institute Genomics Platform"/>
            <consortium name="The Broad Institute Genome Sequencing Center for Infectious Disease"/>
            <person name="Wu L."/>
            <person name="Ma J."/>
        </authorList>
    </citation>
    <scope>NUCLEOTIDE SEQUENCE [LARGE SCALE GENOMIC DNA]</scope>
    <source>
        <strain evidence="3">CCUG 55250</strain>
    </source>
</reference>
<keyword evidence="3" id="KW-1185">Reference proteome</keyword>
<dbReference type="Proteomes" id="UP001596106">
    <property type="component" value="Unassembled WGS sequence"/>
</dbReference>
<keyword evidence="2" id="KW-0067">ATP-binding</keyword>
<evidence type="ECO:0000313" key="3">
    <source>
        <dbReference type="Proteomes" id="UP001596106"/>
    </source>
</evidence>
<accession>A0ABW0IBB9</accession>
<evidence type="ECO:0000313" key="2">
    <source>
        <dbReference type="EMBL" id="MFC5410786.1"/>
    </source>
</evidence>
<keyword evidence="2" id="KW-0547">Nucleotide-binding</keyword>
<evidence type="ECO:0000256" key="1">
    <source>
        <dbReference type="SAM" id="Phobius"/>
    </source>
</evidence>